<accession>A0ABD3SN14</accession>
<sequence length="295" mass="32464">MEVCIPCNTSAGQDISSNKGSSTDPLYQPHYNSRDLSIDDLEICLTQYLNIESIEISTSRHYLSPEKNDIVNVVKEDGQKDLNESKSSILASAKCLSKCSTFPPHGVPKSDFDGLLGVEEKQEDDKIAEVPEVNGCAKSVNQGHSRSVSLPTPMKLVKSAMKGSREKQGISPKNRSVTWAPDVYDPVPTSVSHFPSSKNQRHRSDGKKHGKNKQKGSSKSSRSKSKEKRQPRQNNVNTYKLKPLYDDSGVFGFTKPRACILDFNVSSPTSPDPFCGSSFLKNSVTKLHYPLAEAT</sequence>
<feature type="compositionally biased region" description="Basic residues" evidence="1">
    <location>
        <begin position="199"/>
        <end position="231"/>
    </location>
</feature>
<evidence type="ECO:0000313" key="3">
    <source>
        <dbReference type="Proteomes" id="UP001634393"/>
    </source>
</evidence>
<organism evidence="2 3">
    <name type="scientific">Penstemon smallii</name>
    <dbReference type="NCBI Taxonomy" id="265156"/>
    <lineage>
        <taxon>Eukaryota</taxon>
        <taxon>Viridiplantae</taxon>
        <taxon>Streptophyta</taxon>
        <taxon>Embryophyta</taxon>
        <taxon>Tracheophyta</taxon>
        <taxon>Spermatophyta</taxon>
        <taxon>Magnoliopsida</taxon>
        <taxon>eudicotyledons</taxon>
        <taxon>Gunneridae</taxon>
        <taxon>Pentapetalae</taxon>
        <taxon>asterids</taxon>
        <taxon>lamiids</taxon>
        <taxon>Lamiales</taxon>
        <taxon>Plantaginaceae</taxon>
        <taxon>Cheloneae</taxon>
        <taxon>Penstemon</taxon>
    </lineage>
</organism>
<reference evidence="2 3" key="1">
    <citation type="submission" date="2024-12" db="EMBL/GenBank/DDBJ databases">
        <title>The unique morphological basis and parallel evolutionary history of personate flowers in Penstemon.</title>
        <authorList>
            <person name="Depatie T.H."/>
            <person name="Wessinger C.A."/>
        </authorList>
    </citation>
    <scope>NUCLEOTIDE SEQUENCE [LARGE SCALE GENOMIC DNA]</scope>
    <source>
        <strain evidence="2">WTNN_2</strain>
        <tissue evidence="2">Leaf</tissue>
    </source>
</reference>
<evidence type="ECO:0000256" key="1">
    <source>
        <dbReference type="SAM" id="MobiDB-lite"/>
    </source>
</evidence>
<dbReference type="AlphaFoldDB" id="A0ABD3SN14"/>
<evidence type="ECO:0000313" key="2">
    <source>
        <dbReference type="EMBL" id="KAL3825980.1"/>
    </source>
</evidence>
<dbReference type="PANTHER" id="PTHR34952:SF2">
    <property type="entry name" value="OS05G0113500 PROTEIN"/>
    <property type="match status" value="1"/>
</dbReference>
<gene>
    <name evidence="2" type="ORF">ACJIZ3_022009</name>
</gene>
<proteinExistence type="predicted"/>
<protein>
    <submittedName>
        <fullName evidence="2">Uncharacterized protein</fullName>
    </submittedName>
</protein>
<dbReference type="EMBL" id="JBJXBP010000006">
    <property type="protein sequence ID" value="KAL3825980.1"/>
    <property type="molecule type" value="Genomic_DNA"/>
</dbReference>
<name>A0ABD3SN14_9LAMI</name>
<dbReference type="Proteomes" id="UP001634393">
    <property type="component" value="Unassembled WGS sequence"/>
</dbReference>
<feature type="compositionally biased region" description="Polar residues" evidence="1">
    <location>
        <begin position="189"/>
        <end position="198"/>
    </location>
</feature>
<feature type="region of interest" description="Disordered" evidence="1">
    <location>
        <begin position="158"/>
        <end position="241"/>
    </location>
</feature>
<comment type="caution">
    <text evidence="2">The sequence shown here is derived from an EMBL/GenBank/DDBJ whole genome shotgun (WGS) entry which is preliminary data.</text>
</comment>
<dbReference type="PANTHER" id="PTHR34952">
    <property type="entry name" value="OS05G0113500 PROTEIN"/>
    <property type="match status" value="1"/>
</dbReference>
<keyword evidence="3" id="KW-1185">Reference proteome</keyword>